<dbReference type="Gene3D" id="3.40.50.1110">
    <property type="entry name" value="SGNH hydrolase"/>
    <property type="match status" value="1"/>
</dbReference>
<name>A0A2W2BND1_9HYPH</name>
<sequence length="655" mass="72542">MAILLFVFALPAEAQTLSTSQFRIEWQVTNRFRLFQDPMFFRQHENAWRQYLLHVDQQGMASDERDSFVARTSVLGSEHVLNDRYIAFSNILRKNFDWRGWAAKGHDGLCYDGRKRSHSACGGIDAYVMPQSHAIEMWLSGQNVPAAAVCEWRIGGQLVAQTSCSDRVSGEGVALPYPGGAEISVNVVGEAPIITAARVKDLLIAGLGDSFASGEGNPNRPVAFSDTRRFRNFYPLRRQNDAGGGAEWTDELCHRSLYGQQLRAALQIAIENPQSSVTFLDYSCSGASIADGILGPQTYVERLASTERSAQLAAPMIAGGPKDSQLYRMMRELCRETPEMKRGLPTCPESNFRRPLDFVFLSVGGNDIGFSNIVAWASLRDSASATIASFFGATVSAKEFAARMRDILPEAYANLASALETTVPVTSAADGVFDPSRIVLTAYPDLVTNEAGDLCEASPDEGDDEDRYAANQSLDMFSSWLTAQPDRLAKVREQFSLLYRRMKDLAGDHGWTFAGRIYADKMFEGHGFCAQNIKRIADPAEQLMIPCYGTAERDTQTCQTSLSGKEGSWRPYNPATQNYPYALRQRWVRTFNDAYMVINQKVRDRFGKLDEKASAAVFSETTGALHPSAEGHAAMADSLMLTLRPVLYDMLYGER</sequence>
<dbReference type="PANTHER" id="PTHR37981:SF1">
    <property type="entry name" value="SGNH HYDROLASE-TYPE ESTERASE DOMAIN-CONTAINING PROTEIN"/>
    <property type="match status" value="1"/>
</dbReference>
<protein>
    <submittedName>
        <fullName evidence="1">Uncharacterized protein</fullName>
    </submittedName>
</protein>
<dbReference type="InterPro" id="IPR037460">
    <property type="entry name" value="SEST-like"/>
</dbReference>
<dbReference type="SUPFAM" id="SSF52266">
    <property type="entry name" value="SGNH hydrolase"/>
    <property type="match status" value="1"/>
</dbReference>
<keyword evidence="2" id="KW-1185">Reference proteome</keyword>
<dbReference type="PANTHER" id="PTHR37981">
    <property type="entry name" value="LIPASE 2"/>
    <property type="match status" value="1"/>
</dbReference>
<comment type="caution">
    <text evidence="1">The sequence shown here is derived from an EMBL/GenBank/DDBJ whole genome shotgun (WGS) entry which is preliminary data.</text>
</comment>
<dbReference type="GO" id="GO:0006629">
    <property type="term" value="P:lipid metabolic process"/>
    <property type="evidence" value="ECO:0007669"/>
    <property type="project" value="TreeGrafter"/>
</dbReference>
<organism evidence="1 2">
    <name type="scientific">Aestuariivirga litoralis</name>
    <dbReference type="NCBI Taxonomy" id="2650924"/>
    <lineage>
        <taxon>Bacteria</taxon>
        <taxon>Pseudomonadati</taxon>
        <taxon>Pseudomonadota</taxon>
        <taxon>Alphaproteobacteria</taxon>
        <taxon>Hyphomicrobiales</taxon>
        <taxon>Aestuariivirgaceae</taxon>
        <taxon>Aestuariivirga</taxon>
    </lineage>
</organism>
<dbReference type="EMBL" id="QKVK01000003">
    <property type="protein sequence ID" value="PZF77367.1"/>
    <property type="molecule type" value="Genomic_DNA"/>
</dbReference>
<dbReference type="GO" id="GO:0016788">
    <property type="term" value="F:hydrolase activity, acting on ester bonds"/>
    <property type="evidence" value="ECO:0007669"/>
    <property type="project" value="InterPro"/>
</dbReference>
<dbReference type="Proteomes" id="UP000248795">
    <property type="component" value="Unassembled WGS sequence"/>
</dbReference>
<dbReference type="AlphaFoldDB" id="A0A2W2BND1"/>
<reference evidence="2" key="1">
    <citation type="submission" date="2018-06" db="EMBL/GenBank/DDBJ databases">
        <title>Aestuariibacter litoralis strain KCTC 52945T.</title>
        <authorList>
            <person name="Li X."/>
            <person name="Salam N."/>
            <person name="Li J.-L."/>
            <person name="Chen Y.-M."/>
            <person name="Yang Z.-W."/>
            <person name="Zhang L.-Y."/>
            <person name="Han M.-X."/>
            <person name="Xiao M."/>
            <person name="Li W.-J."/>
        </authorList>
    </citation>
    <scope>NUCLEOTIDE SEQUENCE [LARGE SCALE GENOMIC DNA]</scope>
    <source>
        <strain evidence="2">KCTC 52945</strain>
    </source>
</reference>
<accession>A0A2W2BND1</accession>
<evidence type="ECO:0000313" key="2">
    <source>
        <dbReference type="Proteomes" id="UP000248795"/>
    </source>
</evidence>
<proteinExistence type="predicted"/>
<evidence type="ECO:0000313" key="1">
    <source>
        <dbReference type="EMBL" id="PZF77367.1"/>
    </source>
</evidence>
<dbReference type="InterPro" id="IPR036514">
    <property type="entry name" value="SGNH_hydro_sf"/>
</dbReference>
<gene>
    <name evidence="1" type="ORF">DK847_08585</name>
</gene>